<reference evidence="2" key="1">
    <citation type="submission" date="2016-04" db="EMBL/GenBank/DDBJ databases">
        <authorList>
            <person name="Evans L.H."/>
            <person name="Alamgir A."/>
            <person name="Owens N."/>
            <person name="Weber N.D."/>
            <person name="Virtaneva K."/>
            <person name="Barbian K."/>
            <person name="Babar A."/>
            <person name="Rosenke K."/>
        </authorList>
    </citation>
    <scope>NUCLEOTIDE SEQUENCE</scope>
    <source>
        <strain evidence="2">86-1</strain>
    </source>
</reference>
<dbReference type="PANTHER" id="PTHR13833">
    <property type="match status" value="1"/>
</dbReference>
<dbReference type="Pfam" id="PF01833">
    <property type="entry name" value="TIG"/>
    <property type="match status" value="1"/>
</dbReference>
<evidence type="ECO:0000259" key="1">
    <source>
        <dbReference type="Pfam" id="PF01833"/>
    </source>
</evidence>
<dbReference type="PANTHER" id="PTHR13833:SF71">
    <property type="entry name" value="NHL DOMAIN-CONTAINING PROTEIN"/>
    <property type="match status" value="1"/>
</dbReference>
<dbReference type="InterPro" id="IPR014756">
    <property type="entry name" value="Ig_E-set"/>
</dbReference>
<evidence type="ECO:0000313" key="2">
    <source>
        <dbReference type="EMBL" id="SBV98179.1"/>
    </source>
</evidence>
<organism evidence="2">
    <name type="scientific">uncultured Dysgonomonas sp</name>
    <dbReference type="NCBI Taxonomy" id="206096"/>
    <lineage>
        <taxon>Bacteria</taxon>
        <taxon>Pseudomonadati</taxon>
        <taxon>Bacteroidota</taxon>
        <taxon>Bacteroidia</taxon>
        <taxon>Bacteroidales</taxon>
        <taxon>Dysgonomonadaceae</taxon>
        <taxon>Dysgonomonas</taxon>
        <taxon>environmental samples</taxon>
    </lineage>
</organism>
<dbReference type="Gene3D" id="2.60.40.10">
    <property type="entry name" value="Immunoglobulins"/>
    <property type="match status" value="1"/>
</dbReference>
<name>A0A212JFI2_9BACT</name>
<accession>A0A212JFI2</accession>
<dbReference type="SUPFAM" id="SSF81296">
    <property type="entry name" value="E set domains"/>
    <property type="match status" value="1"/>
</dbReference>
<dbReference type="InterPro" id="IPR013783">
    <property type="entry name" value="Ig-like_fold"/>
</dbReference>
<dbReference type="CDD" id="cd00603">
    <property type="entry name" value="IPT_PCSR"/>
    <property type="match status" value="1"/>
</dbReference>
<proteinExistence type="predicted"/>
<dbReference type="AlphaFoldDB" id="A0A212JFI2"/>
<dbReference type="SUPFAM" id="SSF75011">
    <property type="entry name" value="3-carboxy-cis,cis-mucoante lactonizing enzyme"/>
    <property type="match status" value="1"/>
</dbReference>
<dbReference type="Gene3D" id="2.120.10.30">
    <property type="entry name" value="TolB, C-terminal domain"/>
    <property type="match status" value="1"/>
</dbReference>
<dbReference type="InterPro" id="IPR011042">
    <property type="entry name" value="6-blade_b-propeller_TolB-like"/>
</dbReference>
<feature type="domain" description="IPT/TIG" evidence="1">
    <location>
        <begin position="68"/>
        <end position="137"/>
    </location>
</feature>
<protein>
    <recommendedName>
        <fullName evidence="1">IPT/TIG domain-containing protein</fullName>
    </recommendedName>
</protein>
<dbReference type="EMBL" id="FLUM01000001">
    <property type="protein sequence ID" value="SBV98179.1"/>
    <property type="molecule type" value="Genomic_DNA"/>
</dbReference>
<sequence>MQIRQLMLYLDAIVKCFNKLNSDPILMKMKNRMKIQHWLMLLIVLCVSCKDDKSDTDSQAFDPSKPVVVSDFAPKEGGANQKMIIYGENFGNDLSKIKVTIGGQNARIIGVNHQSLYCIVPAKAYDGDIEVSIVDESGEKIAYAEAGEHYAYQKKMLVSSFLGETYENNTKFDVKDGPFDDCGGFEKMEWLVFDPLNHNHLYVAGYDKSCRLIDFEKKYVSTFNTGIPNPNKNGIPCINWTLGGDMIVTHDQSNDTQPGNYLLTRESGFKSLTPMAAGRGTRAAAVHPINGEYYYAFYNTGMVWRGEVGTKEGVNIFRVPNASVRIFIIIHPTGNYAYIIVNNRQYIMRSDYNWATKNFTEPYLIAGKDQTGGYADGVGSYARVNEPQQGVFVKNPEYEGQEDEYDFYFCDKANHVVRIMTPQGRVSTFAGTPQASGYRDGDLRLDARFAYPAGIAYDEERQCFYIGDSNNRRIRKVAYEE</sequence>
<gene>
    <name evidence="2" type="ORF">KL86DYS1_12102</name>
</gene>
<dbReference type="InterPro" id="IPR002909">
    <property type="entry name" value="IPT_dom"/>
</dbReference>